<comment type="caution">
    <text evidence="1">The sequence shown here is derived from an EMBL/GenBank/DDBJ whole genome shotgun (WGS) entry which is preliminary data.</text>
</comment>
<sequence length="46" mass="5407">WRFVKISSSNFLTITILSLYEKVKSNETLKSTLPLIIMIFIYVIEI</sequence>
<protein>
    <submittedName>
        <fullName evidence="1">Uncharacterized protein</fullName>
    </submittedName>
</protein>
<dbReference type="AlphaFoldDB" id="A0AAV2AF33"/>
<proteinExistence type="predicted"/>
<dbReference type="Proteomes" id="UP001497382">
    <property type="component" value="Unassembled WGS sequence"/>
</dbReference>
<reference evidence="1 2" key="1">
    <citation type="submission" date="2024-04" db="EMBL/GenBank/DDBJ databases">
        <authorList>
            <person name="Rising A."/>
            <person name="Reimegard J."/>
            <person name="Sonavane S."/>
            <person name="Akerstrom W."/>
            <person name="Nylinder S."/>
            <person name="Hedman E."/>
            <person name="Kallberg Y."/>
        </authorList>
    </citation>
    <scope>NUCLEOTIDE SEQUENCE [LARGE SCALE GENOMIC DNA]</scope>
</reference>
<name>A0AAV2AF33_9ARAC</name>
<feature type="non-terminal residue" evidence="1">
    <location>
        <position position="1"/>
    </location>
</feature>
<accession>A0AAV2AF33</accession>
<evidence type="ECO:0000313" key="1">
    <source>
        <dbReference type="EMBL" id="CAL1282537.1"/>
    </source>
</evidence>
<gene>
    <name evidence="1" type="ORF">LARSCL_LOCUS12119</name>
</gene>
<dbReference type="EMBL" id="CAXIEN010000156">
    <property type="protein sequence ID" value="CAL1282537.1"/>
    <property type="molecule type" value="Genomic_DNA"/>
</dbReference>
<evidence type="ECO:0000313" key="2">
    <source>
        <dbReference type="Proteomes" id="UP001497382"/>
    </source>
</evidence>
<organism evidence="1 2">
    <name type="scientific">Larinioides sclopetarius</name>
    <dbReference type="NCBI Taxonomy" id="280406"/>
    <lineage>
        <taxon>Eukaryota</taxon>
        <taxon>Metazoa</taxon>
        <taxon>Ecdysozoa</taxon>
        <taxon>Arthropoda</taxon>
        <taxon>Chelicerata</taxon>
        <taxon>Arachnida</taxon>
        <taxon>Araneae</taxon>
        <taxon>Araneomorphae</taxon>
        <taxon>Entelegynae</taxon>
        <taxon>Araneoidea</taxon>
        <taxon>Araneidae</taxon>
        <taxon>Larinioides</taxon>
    </lineage>
</organism>
<keyword evidence="2" id="KW-1185">Reference proteome</keyword>